<dbReference type="Pfam" id="PF10604">
    <property type="entry name" value="Polyketide_cyc2"/>
    <property type="match status" value="1"/>
</dbReference>
<keyword evidence="3" id="KW-1185">Reference proteome</keyword>
<dbReference type="Proteomes" id="UP000609802">
    <property type="component" value="Unassembled WGS sequence"/>
</dbReference>
<evidence type="ECO:0000256" key="1">
    <source>
        <dbReference type="SAM" id="Phobius"/>
    </source>
</evidence>
<evidence type="ECO:0000313" key="3">
    <source>
        <dbReference type="Proteomes" id="UP000609802"/>
    </source>
</evidence>
<organism evidence="2 3">
    <name type="scientific">Aliiroseovarius zhejiangensis</name>
    <dbReference type="NCBI Taxonomy" id="1632025"/>
    <lineage>
        <taxon>Bacteria</taxon>
        <taxon>Pseudomonadati</taxon>
        <taxon>Pseudomonadota</taxon>
        <taxon>Alphaproteobacteria</taxon>
        <taxon>Rhodobacterales</taxon>
        <taxon>Paracoccaceae</taxon>
        <taxon>Aliiroseovarius</taxon>
    </lineage>
</organism>
<feature type="transmembrane region" description="Helical" evidence="1">
    <location>
        <begin position="7"/>
        <end position="25"/>
    </location>
</feature>
<dbReference type="SUPFAM" id="SSF55961">
    <property type="entry name" value="Bet v1-like"/>
    <property type="match status" value="1"/>
</dbReference>
<gene>
    <name evidence="2" type="ORF">GCM10016455_15830</name>
</gene>
<protein>
    <submittedName>
        <fullName evidence="2">Polyketide cyclase</fullName>
    </submittedName>
</protein>
<dbReference type="Gene3D" id="3.30.530.20">
    <property type="match status" value="1"/>
</dbReference>
<dbReference type="InterPro" id="IPR019587">
    <property type="entry name" value="Polyketide_cyclase/dehydratase"/>
</dbReference>
<dbReference type="RefSeq" id="WP_191285977.1">
    <property type="nucleotide sequence ID" value="NZ_BNCH01000003.1"/>
</dbReference>
<dbReference type="CDD" id="cd07818">
    <property type="entry name" value="SRPBCC_1"/>
    <property type="match status" value="1"/>
</dbReference>
<dbReference type="EMBL" id="BNCH01000003">
    <property type="protein sequence ID" value="GHE96314.1"/>
    <property type="molecule type" value="Genomic_DNA"/>
</dbReference>
<proteinExistence type="predicted"/>
<keyword evidence="1" id="KW-0472">Membrane</keyword>
<accession>A0ABQ3IWT5</accession>
<keyword evidence="1" id="KW-0812">Transmembrane</keyword>
<name>A0ABQ3IWT5_9RHOB</name>
<keyword evidence="1" id="KW-1133">Transmembrane helix</keyword>
<sequence length="177" mass="18943">MKLIFGLLKGFAIVVVAMIAIAFLLPSDVSVSRSTLIAAPTEEIFPYVNSMQATEAWSPWLSRDPDVVLTYEGPEEGVGNTLRWTSDDPSVGTGIQVIIASTPNERVDTALDFGPQGLANAYFDLAPADGGTLVAWGFETDLGMNPIARWMGLMFDGWIGADYEKGLANLKALVEGG</sequence>
<reference evidence="3" key="1">
    <citation type="journal article" date="2019" name="Int. J. Syst. Evol. Microbiol.">
        <title>The Global Catalogue of Microorganisms (GCM) 10K type strain sequencing project: providing services to taxonomists for standard genome sequencing and annotation.</title>
        <authorList>
            <consortium name="The Broad Institute Genomics Platform"/>
            <consortium name="The Broad Institute Genome Sequencing Center for Infectious Disease"/>
            <person name="Wu L."/>
            <person name="Ma J."/>
        </authorList>
    </citation>
    <scope>NUCLEOTIDE SEQUENCE [LARGE SCALE GENOMIC DNA]</scope>
    <source>
        <strain evidence="3">KCTC 42443</strain>
    </source>
</reference>
<comment type="caution">
    <text evidence="2">The sequence shown here is derived from an EMBL/GenBank/DDBJ whole genome shotgun (WGS) entry which is preliminary data.</text>
</comment>
<dbReference type="InterPro" id="IPR023393">
    <property type="entry name" value="START-like_dom_sf"/>
</dbReference>
<evidence type="ECO:0000313" key="2">
    <source>
        <dbReference type="EMBL" id="GHE96314.1"/>
    </source>
</evidence>